<gene>
    <name evidence="2" type="ORF">B0T19DRAFT_407777</name>
</gene>
<organism evidence="2 3">
    <name type="scientific">Cercophora scortea</name>
    <dbReference type="NCBI Taxonomy" id="314031"/>
    <lineage>
        <taxon>Eukaryota</taxon>
        <taxon>Fungi</taxon>
        <taxon>Dikarya</taxon>
        <taxon>Ascomycota</taxon>
        <taxon>Pezizomycotina</taxon>
        <taxon>Sordariomycetes</taxon>
        <taxon>Sordariomycetidae</taxon>
        <taxon>Sordariales</taxon>
        <taxon>Lasiosphaeriaceae</taxon>
        <taxon>Cercophora</taxon>
    </lineage>
</organism>
<keyword evidence="1" id="KW-1133">Transmembrane helix</keyword>
<reference evidence="2" key="1">
    <citation type="journal article" date="2023" name="Mol. Phylogenet. Evol.">
        <title>Genome-scale phylogeny and comparative genomics of the fungal order Sordariales.</title>
        <authorList>
            <person name="Hensen N."/>
            <person name="Bonometti L."/>
            <person name="Westerberg I."/>
            <person name="Brannstrom I.O."/>
            <person name="Guillou S."/>
            <person name="Cros-Aarteil S."/>
            <person name="Calhoun S."/>
            <person name="Haridas S."/>
            <person name="Kuo A."/>
            <person name="Mondo S."/>
            <person name="Pangilinan J."/>
            <person name="Riley R."/>
            <person name="LaButti K."/>
            <person name="Andreopoulos B."/>
            <person name="Lipzen A."/>
            <person name="Chen C."/>
            <person name="Yan M."/>
            <person name="Daum C."/>
            <person name="Ng V."/>
            <person name="Clum A."/>
            <person name="Steindorff A."/>
            <person name="Ohm R.A."/>
            <person name="Martin F."/>
            <person name="Silar P."/>
            <person name="Natvig D.O."/>
            <person name="Lalanne C."/>
            <person name="Gautier V."/>
            <person name="Ament-Velasquez S.L."/>
            <person name="Kruys A."/>
            <person name="Hutchinson M.I."/>
            <person name="Powell A.J."/>
            <person name="Barry K."/>
            <person name="Miller A.N."/>
            <person name="Grigoriev I.V."/>
            <person name="Debuchy R."/>
            <person name="Gladieux P."/>
            <person name="Hiltunen Thoren M."/>
            <person name="Johannesson H."/>
        </authorList>
    </citation>
    <scope>NUCLEOTIDE SEQUENCE</scope>
    <source>
        <strain evidence="2">SMH4131-1</strain>
    </source>
</reference>
<dbReference type="AlphaFoldDB" id="A0AAE0MKV7"/>
<evidence type="ECO:0000313" key="3">
    <source>
        <dbReference type="Proteomes" id="UP001286456"/>
    </source>
</evidence>
<sequence length="216" mass="23693">MTGYNKRTGLHSLDLSLPQQLSATRSSLDLQTLALDEAQHHYRLHSQIQLVLRSCMFTKSTMRFQCCSIARMALCLAICVCQWRAVVALPIRYHQHSAITSLPRTRQGVSTGWIQTQGTIRSIGRNTGISTLGPLKDAGTPAMTAKLRRDTSWERSPRFATKPARLTRRATGGFDIMTGLGIVLAVGVLIGLGISSIAVLGHEWKAHGPLFGSTQR</sequence>
<keyword evidence="1" id="KW-0812">Transmembrane</keyword>
<name>A0AAE0MKV7_9PEZI</name>
<comment type="caution">
    <text evidence="2">The sequence shown here is derived from an EMBL/GenBank/DDBJ whole genome shotgun (WGS) entry which is preliminary data.</text>
</comment>
<proteinExistence type="predicted"/>
<feature type="transmembrane region" description="Helical" evidence="1">
    <location>
        <begin position="176"/>
        <end position="200"/>
    </location>
</feature>
<dbReference type="EMBL" id="JAUEPO010000001">
    <property type="protein sequence ID" value="KAK3335870.1"/>
    <property type="molecule type" value="Genomic_DNA"/>
</dbReference>
<evidence type="ECO:0000256" key="1">
    <source>
        <dbReference type="SAM" id="Phobius"/>
    </source>
</evidence>
<keyword evidence="3" id="KW-1185">Reference proteome</keyword>
<dbReference type="Proteomes" id="UP001286456">
    <property type="component" value="Unassembled WGS sequence"/>
</dbReference>
<protein>
    <submittedName>
        <fullName evidence="2">Uncharacterized protein</fullName>
    </submittedName>
</protein>
<reference evidence="2" key="2">
    <citation type="submission" date="2023-06" db="EMBL/GenBank/DDBJ databases">
        <authorList>
            <consortium name="Lawrence Berkeley National Laboratory"/>
            <person name="Haridas S."/>
            <person name="Hensen N."/>
            <person name="Bonometti L."/>
            <person name="Westerberg I."/>
            <person name="Brannstrom I.O."/>
            <person name="Guillou S."/>
            <person name="Cros-Aarteil S."/>
            <person name="Calhoun S."/>
            <person name="Kuo A."/>
            <person name="Mondo S."/>
            <person name="Pangilinan J."/>
            <person name="Riley R."/>
            <person name="Labutti K."/>
            <person name="Andreopoulos B."/>
            <person name="Lipzen A."/>
            <person name="Chen C."/>
            <person name="Yanf M."/>
            <person name="Daum C."/>
            <person name="Ng V."/>
            <person name="Clum A."/>
            <person name="Steindorff A."/>
            <person name="Ohm R."/>
            <person name="Martin F."/>
            <person name="Silar P."/>
            <person name="Natvig D."/>
            <person name="Lalanne C."/>
            <person name="Gautier V."/>
            <person name="Ament-Velasquez S.L."/>
            <person name="Kruys A."/>
            <person name="Hutchinson M.I."/>
            <person name="Powell A.J."/>
            <person name="Barry K."/>
            <person name="Miller A.N."/>
            <person name="Grigoriev I.V."/>
            <person name="Debuchy R."/>
            <person name="Gladieux P."/>
            <person name="Thoren M.H."/>
            <person name="Johannesson H."/>
        </authorList>
    </citation>
    <scope>NUCLEOTIDE SEQUENCE</scope>
    <source>
        <strain evidence="2">SMH4131-1</strain>
    </source>
</reference>
<evidence type="ECO:0000313" key="2">
    <source>
        <dbReference type="EMBL" id="KAK3335870.1"/>
    </source>
</evidence>
<accession>A0AAE0MKV7</accession>
<keyword evidence="1" id="KW-0472">Membrane</keyword>